<feature type="compositionally biased region" description="Basic and acidic residues" evidence="3">
    <location>
        <begin position="727"/>
        <end position="740"/>
    </location>
</feature>
<feature type="region of interest" description="Disordered" evidence="3">
    <location>
        <begin position="660"/>
        <end position="740"/>
    </location>
</feature>
<dbReference type="PANTHER" id="PTHR28524:SF3">
    <property type="entry name" value="SUCCINATE DEHYDROGENASE ASSEMBLY FACTOR 4, MITOCHONDRIAL"/>
    <property type="match status" value="1"/>
</dbReference>
<evidence type="ECO:0000256" key="2">
    <source>
        <dbReference type="ARBA" id="ARBA00022170"/>
    </source>
</evidence>
<evidence type="ECO:0000256" key="1">
    <source>
        <dbReference type="ARBA" id="ARBA00005701"/>
    </source>
</evidence>
<organism evidence="6">
    <name type="scientific">Chlorella variabilis</name>
    <name type="common">Green alga</name>
    <dbReference type="NCBI Taxonomy" id="554065"/>
    <lineage>
        <taxon>Eukaryota</taxon>
        <taxon>Viridiplantae</taxon>
        <taxon>Chlorophyta</taxon>
        <taxon>core chlorophytes</taxon>
        <taxon>Trebouxiophyceae</taxon>
        <taxon>Chlorellales</taxon>
        <taxon>Chlorellaceae</taxon>
        <taxon>Chlorella clade</taxon>
        <taxon>Chlorella</taxon>
    </lineage>
</organism>
<dbReference type="RefSeq" id="XP_005843224.1">
    <property type="nucleotide sequence ID" value="XM_005843162.1"/>
</dbReference>
<feature type="signal peptide" evidence="4">
    <location>
        <begin position="1"/>
        <end position="23"/>
    </location>
</feature>
<feature type="region of interest" description="Disordered" evidence="3">
    <location>
        <begin position="554"/>
        <end position="584"/>
    </location>
</feature>
<evidence type="ECO:0000256" key="4">
    <source>
        <dbReference type="SAM" id="SignalP"/>
    </source>
</evidence>
<evidence type="ECO:0000313" key="5">
    <source>
        <dbReference type="EMBL" id="EFN51122.1"/>
    </source>
</evidence>
<dbReference type="InParanoid" id="E1ZSK7"/>
<evidence type="ECO:0000313" key="6">
    <source>
        <dbReference type="Proteomes" id="UP000008141"/>
    </source>
</evidence>
<dbReference type="KEGG" id="cvr:CHLNCDRAFT_141306"/>
<dbReference type="EMBL" id="GL433867">
    <property type="protein sequence ID" value="EFN51122.1"/>
    <property type="molecule type" value="Genomic_DNA"/>
</dbReference>
<comment type="similarity">
    <text evidence="1">Belongs to the SDHAF4 family.</text>
</comment>
<dbReference type="OrthoDB" id="547871at2759"/>
<dbReference type="Gene3D" id="1.25.70.10">
    <property type="entry name" value="Transcription termination factor 3, mitochondrial"/>
    <property type="match status" value="1"/>
</dbReference>
<proteinExistence type="inferred from homology"/>
<feature type="compositionally biased region" description="Low complexity" evidence="3">
    <location>
        <begin position="75"/>
        <end position="89"/>
    </location>
</feature>
<name>E1ZSK7_CHLVA</name>
<keyword evidence="4" id="KW-0732">Signal</keyword>
<dbReference type="AlphaFoldDB" id="E1ZSK7"/>
<dbReference type="GeneID" id="17350563"/>
<feature type="compositionally biased region" description="Low complexity" evidence="3">
    <location>
        <begin position="487"/>
        <end position="518"/>
    </location>
</feature>
<dbReference type="InterPro" id="IPR012875">
    <property type="entry name" value="SDHF4"/>
</dbReference>
<feature type="region of interest" description="Disordered" evidence="3">
    <location>
        <begin position="49"/>
        <end position="95"/>
    </location>
</feature>
<evidence type="ECO:0000256" key="3">
    <source>
        <dbReference type="SAM" id="MobiDB-lite"/>
    </source>
</evidence>
<feature type="compositionally biased region" description="Low complexity" evidence="3">
    <location>
        <begin position="124"/>
        <end position="156"/>
    </location>
</feature>
<sequence>MRRTVHRLLLVVQGSALSSSSLADALLPAGSLPAAALLPALGPLAASQQRQFAAEPAQHPVAEQPTAAAPPPPADAAASAKHAAAGKPPYRFRSPAHRDFDDRILEFAERVFRCDLDQQHADEQAAAQRAQRGGAAAPGQQTDAAAAGPDAQAAPVADAQTEAHAAAAAQFAGRSKARQRRKARLEEAVGRLQGYEGWLAAHGEGVAAFRAAAAGLGLDPEPFLSYMHAAGAAHLLSPVADGQPRGGGGGAGRQLEAEAGLAAAQALLASLGVPPAAQPQLLAACPHLMARRPGPGALAALQQLVGGREQLCAAVLRSPRLLALSPSFVERRLALLALHLHSAEAAAAALAMHPALLSVNDRTLNANARHAACRRCPRLSPAPAFLGSLLPLRPYATLVQRFPHLLAARLERTLRALRQRAPADLAALDLTLLASQQPTLLLAPAGRTLAAWRDLRAVCAGVAEWRHELDELARPMLTRQELAVRATASSTNTATSSNTSSSSTSSSTSSTTTSSTSTCSGQAGRQEAGLGGEPALEEGEADVDSWFEEVYSSRRGAGRGGSSGGALPDGGTPGAGQGAQQAPPSCRPAVIQLLHLGLLCGACVCICRLAYLAQERPEEAGRHALLDVVMAPRSDWERRHPDFPAWLERQRQADAAAAAARRQAAEARRQEAAGAAEAEAAAEQESHEEPASSADQPAGDEAPSPAQELPLDLPRKIGGYAGPEPTRYQDWEIKGRCSDF</sequence>
<feature type="chain" id="PRO_5003156479" description="Succinate dehydrogenase assembly factor 4, mitochondrial" evidence="4">
    <location>
        <begin position="24"/>
        <end position="740"/>
    </location>
</feature>
<dbReference type="Proteomes" id="UP000008141">
    <property type="component" value="Unassembled WGS sequence"/>
</dbReference>
<keyword evidence="6" id="KW-1185">Reference proteome</keyword>
<dbReference type="InterPro" id="IPR038538">
    <property type="entry name" value="MTERF_sf"/>
</dbReference>
<feature type="compositionally biased region" description="Low complexity" evidence="3">
    <location>
        <begin position="672"/>
        <end position="683"/>
    </location>
</feature>
<accession>E1ZSK7</accession>
<gene>
    <name evidence="5" type="ORF">CHLNCDRAFT_141306</name>
</gene>
<dbReference type="Pfam" id="PF07896">
    <property type="entry name" value="DUF1674"/>
    <property type="match status" value="1"/>
</dbReference>
<feature type="region of interest" description="Disordered" evidence="3">
    <location>
        <begin position="123"/>
        <end position="156"/>
    </location>
</feature>
<feature type="region of interest" description="Disordered" evidence="3">
    <location>
        <begin position="484"/>
        <end position="539"/>
    </location>
</feature>
<protein>
    <recommendedName>
        <fullName evidence="2">Succinate dehydrogenase assembly factor 4, mitochondrial</fullName>
    </recommendedName>
</protein>
<reference evidence="5 6" key="1">
    <citation type="journal article" date="2010" name="Plant Cell">
        <title>The Chlorella variabilis NC64A genome reveals adaptation to photosymbiosis, coevolution with viruses, and cryptic sex.</title>
        <authorList>
            <person name="Blanc G."/>
            <person name="Duncan G."/>
            <person name="Agarkova I."/>
            <person name="Borodovsky M."/>
            <person name="Gurnon J."/>
            <person name="Kuo A."/>
            <person name="Lindquist E."/>
            <person name="Lucas S."/>
            <person name="Pangilinan J."/>
            <person name="Polle J."/>
            <person name="Salamov A."/>
            <person name="Terry A."/>
            <person name="Yamada T."/>
            <person name="Dunigan D.D."/>
            <person name="Grigoriev I.V."/>
            <person name="Claverie J.M."/>
            <person name="Van Etten J.L."/>
        </authorList>
    </citation>
    <scope>NUCLEOTIDE SEQUENCE [LARGE SCALE GENOMIC DNA]</scope>
    <source>
        <strain evidence="5 6">NC64A</strain>
    </source>
</reference>
<dbReference type="PANTHER" id="PTHR28524">
    <property type="entry name" value="SUCCINATE DEHYDROGENASE ASSEMBLY FACTOR 4, MITOCHONDRIAL"/>
    <property type="match status" value="1"/>
</dbReference>
<feature type="compositionally biased region" description="Gly residues" evidence="3">
    <location>
        <begin position="558"/>
        <end position="577"/>
    </location>
</feature>